<feature type="transmembrane region" description="Helical" evidence="2">
    <location>
        <begin position="805"/>
        <end position="824"/>
    </location>
</feature>
<evidence type="ECO:0000256" key="2">
    <source>
        <dbReference type="SAM" id="Phobius"/>
    </source>
</evidence>
<comment type="caution">
    <text evidence="4">The sequence shown here is derived from an EMBL/GenBank/DDBJ whole genome shotgun (WGS) entry which is preliminary data.</text>
</comment>
<dbReference type="CDD" id="cd00170">
    <property type="entry name" value="SEC14"/>
    <property type="match status" value="1"/>
</dbReference>
<dbReference type="EMBL" id="BLLK01000023">
    <property type="protein sequence ID" value="GFH47317.1"/>
    <property type="molecule type" value="Genomic_DNA"/>
</dbReference>
<dbReference type="InterPro" id="IPR001251">
    <property type="entry name" value="CRAL-TRIO_dom"/>
</dbReference>
<dbReference type="PANTHER" id="PTHR45657">
    <property type="entry name" value="CRAL-TRIO DOMAIN-CONTAINING PROTEIN YKL091C-RELATED"/>
    <property type="match status" value="1"/>
</dbReference>
<evidence type="ECO:0000256" key="1">
    <source>
        <dbReference type="SAM" id="MobiDB-lite"/>
    </source>
</evidence>
<reference evidence="4 5" key="1">
    <citation type="journal article" date="2021" name="Sci. Rep.">
        <title>The genome of the diatom Chaetoceros tenuissimus carries an ancient integrated fragment of an extant virus.</title>
        <authorList>
            <person name="Hongo Y."/>
            <person name="Kimura K."/>
            <person name="Takaki Y."/>
            <person name="Yoshida Y."/>
            <person name="Baba S."/>
            <person name="Kobayashi G."/>
            <person name="Nagasaki K."/>
            <person name="Hano T."/>
            <person name="Tomaru Y."/>
        </authorList>
    </citation>
    <scope>NUCLEOTIDE SEQUENCE [LARGE SCALE GENOMIC DNA]</scope>
    <source>
        <strain evidence="4 5">NIES-3715</strain>
    </source>
</reference>
<feature type="transmembrane region" description="Helical" evidence="2">
    <location>
        <begin position="114"/>
        <end position="132"/>
    </location>
</feature>
<feature type="compositionally biased region" description="Low complexity" evidence="1">
    <location>
        <begin position="254"/>
        <end position="266"/>
    </location>
</feature>
<dbReference type="Gene3D" id="3.40.525.10">
    <property type="entry name" value="CRAL-TRIO lipid binding domain"/>
    <property type="match status" value="1"/>
</dbReference>
<proteinExistence type="predicted"/>
<feature type="transmembrane region" description="Helical" evidence="2">
    <location>
        <begin position="779"/>
        <end position="799"/>
    </location>
</feature>
<feature type="domain" description="CRAL-TRIO" evidence="3">
    <location>
        <begin position="400"/>
        <end position="584"/>
    </location>
</feature>
<keyword evidence="2" id="KW-1133">Transmembrane helix</keyword>
<dbReference type="InterPro" id="IPR051026">
    <property type="entry name" value="PI/PC_transfer"/>
</dbReference>
<dbReference type="PROSITE" id="PS50191">
    <property type="entry name" value="CRAL_TRIO"/>
    <property type="match status" value="1"/>
</dbReference>
<name>A0AAD3CJR1_9STRA</name>
<keyword evidence="5" id="KW-1185">Reference proteome</keyword>
<evidence type="ECO:0000259" key="3">
    <source>
        <dbReference type="PROSITE" id="PS50191"/>
    </source>
</evidence>
<sequence length="993" mass="111280">MFRLALLIDGASRATLIPFAPLLFGHLLNPNPNKHLKESSDIPEESWKKVMWATSCIMTIYMAGRGIGTALGAKSHRIQRIFENSNNRAFGKTAGVILALHLLCYGASLKEFVSIYFIRFLMGLLSGLLLRVSSGSKGFDDRSLEFIVETDIAKIWLVGFGISMIFSGVLYYPLCQSKLFQVLMGGGDFHGSWVIGVAMFFAVVLLTDCVLSAACGKWITMEDLKYRHAEKEWSSPAVVKKPQDGLVKRRTRIGSNSNSNRLRLGSYEPHPRRQLDSTNSRNRKRVDSEMSNDVFFDCESHCTNASISEYDLEMGPHSPIQKKSSMDERDNLYSITKYEHGKCVFEDGSPSPVQAELCVGHVPAAWKTTHKSKAVQKWEETKKWRIENKVWKIHTMPHPLFSKIKQAYSHHIHGFSKKGYPVVYESPGTMTLKKYFSDGSITVNDMLYHYRYFLEYMSNLLCSRPELRERLDKRTGNEANCHWGFVVVMDISGLNLGILSGDVLRYLNNAGAINASHYPMSTNMALVANAPFWISGAFGSVKSFLPENTQVDILSKSEQVQQMRNYIDDDQIPKEFGGSSPYALGEHPFEKELEELVESGINNTCNEDEVDEDLFVGTTMSTVAEEKQSDQVSEDVPKYLFHVDEELETNTDQAMLPILGPMDDDVNISSSEERCYRNSRYTIALRNGKQWGSARFYAEEFIFVMISVIHCLWCAAQGSLATIIPIWLLLPRSNGGLESKPRTSSFALFAAAIVVLWLLRTKLAKSIGSIPVTAPMRGYRIGVGAEAVILCLLPFIPYISGNDKMLVLTFNALFFAAMFIASIIGRMSSVRLHSIASAAYMDKISLSCDTHTALGNCLYRLSQFVEQGKFSYMIGVIGEMVGALIVTPIVVWSSDKDHRFPLDASFAFYTGSALCTCLYMASFYFRVAGETMSRRIADEELHHQNSSMSCAMMRDVIAVSTQDMASMFEEPSFGHSSSTEIDDEDMKLISKKI</sequence>
<dbReference type="Pfam" id="PF00650">
    <property type="entry name" value="CRAL_TRIO"/>
    <property type="match status" value="1"/>
</dbReference>
<evidence type="ECO:0000313" key="5">
    <source>
        <dbReference type="Proteomes" id="UP001054902"/>
    </source>
</evidence>
<gene>
    <name evidence="4" type="ORF">CTEN210_03792</name>
</gene>
<feature type="transmembrane region" description="Helical" evidence="2">
    <location>
        <begin position="870"/>
        <end position="894"/>
    </location>
</feature>
<organism evidence="4 5">
    <name type="scientific">Chaetoceros tenuissimus</name>
    <dbReference type="NCBI Taxonomy" id="426638"/>
    <lineage>
        <taxon>Eukaryota</taxon>
        <taxon>Sar</taxon>
        <taxon>Stramenopiles</taxon>
        <taxon>Ochrophyta</taxon>
        <taxon>Bacillariophyta</taxon>
        <taxon>Coscinodiscophyceae</taxon>
        <taxon>Chaetocerotophycidae</taxon>
        <taxon>Chaetocerotales</taxon>
        <taxon>Chaetocerotaceae</taxon>
        <taxon>Chaetoceros</taxon>
    </lineage>
</organism>
<feature type="region of interest" description="Disordered" evidence="1">
    <location>
        <begin position="249"/>
        <end position="286"/>
    </location>
</feature>
<dbReference type="InterPro" id="IPR036865">
    <property type="entry name" value="CRAL-TRIO_dom_sf"/>
</dbReference>
<dbReference type="SMART" id="SM00516">
    <property type="entry name" value="SEC14"/>
    <property type="match status" value="1"/>
</dbReference>
<dbReference type="AlphaFoldDB" id="A0AAD3CJR1"/>
<feature type="transmembrane region" description="Helical" evidence="2">
    <location>
        <begin position="701"/>
        <end position="730"/>
    </location>
</feature>
<keyword evidence="2" id="KW-0472">Membrane</keyword>
<keyword evidence="2" id="KW-0812">Transmembrane</keyword>
<evidence type="ECO:0000313" key="4">
    <source>
        <dbReference type="EMBL" id="GFH47317.1"/>
    </source>
</evidence>
<protein>
    <recommendedName>
        <fullName evidence="3">CRAL-TRIO domain-containing protein</fullName>
    </recommendedName>
</protein>
<feature type="transmembrane region" description="Helical" evidence="2">
    <location>
        <begin position="906"/>
        <end position="925"/>
    </location>
</feature>
<feature type="transmembrane region" description="Helical" evidence="2">
    <location>
        <begin position="153"/>
        <end position="173"/>
    </location>
</feature>
<feature type="transmembrane region" description="Helical" evidence="2">
    <location>
        <begin position="742"/>
        <end position="759"/>
    </location>
</feature>
<dbReference type="PANTHER" id="PTHR45657:SF61">
    <property type="entry name" value="CRAL-TRIO DOMAIN-CONTAINING PROTEIN"/>
    <property type="match status" value="1"/>
</dbReference>
<dbReference type="Proteomes" id="UP001054902">
    <property type="component" value="Unassembled WGS sequence"/>
</dbReference>
<dbReference type="SUPFAM" id="SSF52087">
    <property type="entry name" value="CRAL/TRIO domain"/>
    <property type="match status" value="1"/>
</dbReference>
<accession>A0AAD3CJR1</accession>
<feature type="transmembrane region" description="Helical" evidence="2">
    <location>
        <begin position="193"/>
        <end position="219"/>
    </location>
</feature>